<gene>
    <name evidence="2" type="ORF">AVEN_166271_1</name>
</gene>
<feature type="region of interest" description="Disordered" evidence="1">
    <location>
        <begin position="1"/>
        <end position="56"/>
    </location>
</feature>
<accession>A0A4Y2M876</accession>
<keyword evidence="3" id="KW-1185">Reference proteome</keyword>
<dbReference type="EMBL" id="BGPR01006917">
    <property type="protein sequence ID" value="GBN22889.1"/>
    <property type="molecule type" value="Genomic_DNA"/>
</dbReference>
<comment type="caution">
    <text evidence="2">The sequence shown here is derived from an EMBL/GenBank/DDBJ whole genome shotgun (WGS) entry which is preliminary data.</text>
</comment>
<dbReference type="AlphaFoldDB" id="A0A4Y2M876"/>
<organism evidence="2 3">
    <name type="scientific">Araneus ventricosus</name>
    <name type="common">Orbweaver spider</name>
    <name type="synonym">Epeira ventricosa</name>
    <dbReference type="NCBI Taxonomy" id="182803"/>
    <lineage>
        <taxon>Eukaryota</taxon>
        <taxon>Metazoa</taxon>
        <taxon>Ecdysozoa</taxon>
        <taxon>Arthropoda</taxon>
        <taxon>Chelicerata</taxon>
        <taxon>Arachnida</taxon>
        <taxon>Araneae</taxon>
        <taxon>Araneomorphae</taxon>
        <taxon>Entelegynae</taxon>
        <taxon>Araneoidea</taxon>
        <taxon>Araneidae</taxon>
        <taxon>Araneus</taxon>
    </lineage>
</organism>
<reference evidence="2 3" key="1">
    <citation type="journal article" date="2019" name="Sci. Rep.">
        <title>Orb-weaving spider Araneus ventricosus genome elucidates the spidroin gene catalogue.</title>
        <authorList>
            <person name="Kono N."/>
            <person name="Nakamura H."/>
            <person name="Ohtoshi R."/>
            <person name="Moran D.A.P."/>
            <person name="Shinohara A."/>
            <person name="Yoshida Y."/>
            <person name="Fujiwara M."/>
            <person name="Mori M."/>
            <person name="Tomita M."/>
            <person name="Arakawa K."/>
        </authorList>
    </citation>
    <scope>NUCLEOTIDE SEQUENCE [LARGE SCALE GENOMIC DNA]</scope>
</reference>
<proteinExistence type="predicted"/>
<dbReference type="Proteomes" id="UP000499080">
    <property type="component" value="Unassembled WGS sequence"/>
</dbReference>
<sequence>MARTTHELAFPLQTSLPYQREDVTNDSTPIHEGSSIESDFEPEFSSPEDLTSRTPRPYVASSFGLDLVIFKSRSAATRGLFWDGAPNFQPRSGDEDDA</sequence>
<evidence type="ECO:0000313" key="3">
    <source>
        <dbReference type="Proteomes" id="UP000499080"/>
    </source>
</evidence>
<protein>
    <submittedName>
        <fullName evidence="2">Uncharacterized protein</fullName>
    </submittedName>
</protein>
<evidence type="ECO:0000256" key="1">
    <source>
        <dbReference type="SAM" id="MobiDB-lite"/>
    </source>
</evidence>
<evidence type="ECO:0000313" key="2">
    <source>
        <dbReference type="EMBL" id="GBN22889.1"/>
    </source>
</evidence>
<name>A0A4Y2M876_ARAVE</name>